<sequence length="380" mass="41909">LLTTYIDLPKIKLFNKEFSHPQINTQIIKRDLEPKLGLDLAGGVQLILSADMTKIEENDQINALESAKNIIENRINSLGVAEPVIQTAQSNNQNRIIIELPGVSDIDTAISTVKKSAHLEFRTLKKDIDLESTEAAYPQSFESTSLTGKDLKRAIAQPSQEANSPGYVVSLEFNEEGAKKLEQITTDNFEKPMAMFLDSEPISWPPPVIRAVITDGNAQISGNFTSKEAKQLAIQLNAGALPVPLKIESQTRVGPTIGQIAIDKSIFATMIGLLSVCIFMVVYYRMLGVFAVLALFIYTVLVYAIFKLIPVTLTLAGIAGFVLSIGMAVDANILIFERIKEELRWGRPKLESFFSGFDRAWTSIRDSNVSSLITTVILFN</sequence>
<keyword evidence="2" id="KW-0813">Transport</keyword>
<feature type="non-terminal residue" evidence="13">
    <location>
        <position position="380"/>
    </location>
</feature>
<reference evidence="13 14" key="1">
    <citation type="journal article" date="2016" name="Nat. Commun.">
        <title>Thousands of microbial genomes shed light on interconnected biogeochemical processes in an aquifer system.</title>
        <authorList>
            <person name="Anantharaman K."/>
            <person name="Brown C.T."/>
            <person name="Hug L.A."/>
            <person name="Sharon I."/>
            <person name="Castelle C.J."/>
            <person name="Probst A.J."/>
            <person name="Thomas B.C."/>
            <person name="Singh A."/>
            <person name="Wilkins M.J."/>
            <person name="Karaoz U."/>
            <person name="Brodie E.L."/>
            <person name="Williams K.H."/>
            <person name="Hubbard S.S."/>
            <person name="Banfield J.F."/>
        </authorList>
    </citation>
    <scope>NUCLEOTIDE SEQUENCE [LARGE SCALE GENOMIC DNA]</scope>
</reference>
<dbReference type="Pfam" id="PF22599">
    <property type="entry name" value="SecDF_P1_head"/>
    <property type="match status" value="1"/>
</dbReference>
<dbReference type="AlphaFoldDB" id="A0A1F5G2D8"/>
<evidence type="ECO:0000256" key="8">
    <source>
        <dbReference type="ARBA" id="ARBA00023136"/>
    </source>
</evidence>
<dbReference type="NCBIfam" id="TIGR01129">
    <property type="entry name" value="secD"/>
    <property type="match status" value="1"/>
</dbReference>
<evidence type="ECO:0000256" key="3">
    <source>
        <dbReference type="ARBA" id="ARBA00022475"/>
    </source>
</evidence>
<organism evidence="13 14">
    <name type="scientific">Candidatus Curtissbacteria bacterium RBG_13_35_7</name>
    <dbReference type="NCBI Taxonomy" id="1797705"/>
    <lineage>
        <taxon>Bacteria</taxon>
        <taxon>Candidatus Curtissiibacteriota</taxon>
    </lineage>
</organism>
<accession>A0A1F5G2D8</accession>
<dbReference type="InterPro" id="IPR005791">
    <property type="entry name" value="SecD"/>
</dbReference>
<dbReference type="Pfam" id="PF21760">
    <property type="entry name" value="SecD_1st"/>
    <property type="match status" value="1"/>
</dbReference>
<dbReference type="GO" id="GO:0006886">
    <property type="term" value="P:intracellular protein transport"/>
    <property type="evidence" value="ECO:0007669"/>
    <property type="project" value="InterPro"/>
</dbReference>
<dbReference type="Gene3D" id="3.30.1360.200">
    <property type="match status" value="1"/>
</dbReference>
<evidence type="ECO:0000313" key="14">
    <source>
        <dbReference type="Proteomes" id="UP000176317"/>
    </source>
</evidence>
<evidence type="ECO:0000256" key="1">
    <source>
        <dbReference type="ARBA" id="ARBA00004651"/>
    </source>
</evidence>
<evidence type="ECO:0000256" key="9">
    <source>
        <dbReference type="SAM" id="Phobius"/>
    </source>
</evidence>
<dbReference type="GO" id="GO:0015450">
    <property type="term" value="F:protein-transporting ATPase activity"/>
    <property type="evidence" value="ECO:0007669"/>
    <property type="project" value="InterPro"/>
</dbReference>
<evidence type="ECO:0000256" key="5">
    <source>
        <dbReference type="ARBA" id="ARBA00022927"/>
    </source>
</evidence>
<dbReference type="SUPFAM" id="SSF82866">
    <property type="entry name" value="Multidrug efflux transporter AcrB transmembrane domain"/>
    <property type="match status" value="1"/>
</dbReference>
<dbReference type="PANTHER" id="PTHR30081:SF1">
    <property type="entry name" value="PROTEIN TRANSLOCASE SUBUNIT SECD"/>
    <property type="match status" value="1"/>
</dbReference>
<evidence type="ECO:0000259" key="10">
    <source>
        <dbReference type="Pfam" id="PF02355"/>
    </source>
</evidence>
<feature type="domain" description="Protein export membrane protein SecD/SecF C-terminal" evidence="10">
    <location>
        <begin position="246"/>
        <end position="344"/>
    </location>
</feature>
<dbReference type="GO" id="GO:0005886">
    <property type="term" value="C:plasma membrane"/>
    <property type="evidence" value="ECO:0007669"/>
    <property type="project" value="UniProtKB-SubCell"/>
</dbReference>
<evidence type="ECO:0000259" key="12">
    <source>
        <dbReference type="Pfam" id="PF22599"/>
    </source>
</evidence>
<dbReference type="InterPro" id="IPR048634">
    <property type="entry name" value="SecD_SecF_C"/>
</dbReference>
<evidence type="ECO:0000256" key="7">
    <source>
        <dbReference type="ARBA" id="ARBA00023010"/>
    </source>
</evidence>
<dbReference type="EMBL" id="MFAT01000050">
    <property type="protein sequence ID" value="OGD85964.1"/>
    <property type="molecule type" value="Genomic_DNA"/>
</dbReference>
<dbReference type="HAMAP" id="MF_01463_B">
    <property type="entry name" value="SecD_B"/>
    <property type="match status" value="1"/>
</dbReference>
<keyword evidence="6 9" id="KW-1133">Transmembrane helix</keyword>
<evidence type="ECO:0000256" key="2">
    <source>
        <dbReference type="ARBA" id="ARBA00022448"/>
    </source>
</evidence>
<feature type="transmembrane region" description="Helical" evidence="9">
    <location>
        <begin position="315"/>
        <end position="336"/>
    </location>
</feature>
<evidence type="ECO:0000256" key="6">
    <source>
        <dbReference type="ARBA" id="ARBA00022989"/>
    </source>
</evidence>
<dbReference type="Pfam" id="PF02355">
    <property type="entry name" value="SecD_SecF_C"/>
    <property type="match status" value="1"/>
</dbReference>
<dbReference type="InterPro" id="IPR022813">
    <property type="entry name" value="SecD/SecF_arch_bac"/>
</dbReference>
<feature type="domain" description="Protein translocase subunit SecDF P1" evidence="11">
    <location>
        <begin position="65"/>
        <end position="125"/>
    </location>
</feature>
<evidence type="ECO:0000313" key="13">
    <source>
        <dbReference type="EMBL" id="OGD85964.1"/>
    </source>
</evidence>
<dbReference type="PANTHER" id="PTHR30081">
    <property type="entry name" value="PROTEIN-EXPORT MEMBRANE PROTEIN SEC"/>
    <property type="match status" value="1"/>
</dbReference>
<feature type="non-terminal residue" evidence="13">
    <location>
        <position position="1"/>
    </location>
</feature>
<keyword evidence="8 9" id="KW-0472">Membrane</keyword>
<dbReference type="InterPro" id="IPR054384">
    <property type="entry name" value="SecDF_P1_head"/>
</dbReference>
<dbReference type="Gene3D" id="3.30.70.3400">
    <property type="match status" value="1"/>
</dbReference>
<dbReference type="InterPro" id="IPR055344">
    <property type="entry name" value="SecD_SecF_C_bact"/>
</dbReference>
<feature type="transmembrane region" description="Helical" evidence="9">
    <location>
        <begin position="289"/>
        <end position="309"/>
    </location>
</feature>
<feature type="transmembrane region" description="Helical" evidence="9">
    <location>
        <begin position="266"/>
        <end position="284"/>
    </location>
</feature>
<proteinExistence type="inferred from homology"/>
<comment type="caution">
    <text evidence="13">The sequence shown here is derived from an EMBL/GenBank/DDBJ whole genome shotgun (WGS) entry which is preliminary data.</text>
</comment>
<gene>
    <name evidence="13" type="ORF">A2164_00455</name>
</gene>
<keyword evidence="3" id="KW-1003">Cell membrane</keyword>
<protein>
    <submittedName>
        <fullName evidence="13">Protein-export membrane protein SecD</fullName>
    </submittedName>
</protein>
<feature type="domain" description="SecDF P1 head subdomain" evidence="12">
    <location>
        <begin position="142"/>
        <end position="243"/>
    </location>
</feature>
<comment type="subcellular location">
    <subcellularLocation>
        <location evidence="1">Cell membrane</location>
        <topology evidence="1">Multi-pass membrane protein</topology>
    </subcellularLocation>
</comment>
<dbReference type="Proteomes" id="UP000176317">
    <property type="component" value="Unassembled WGS sequence"/>
</dbReference>
<evidence type="ECO:0000256" key="4">
    <source>
        <dbReference type="ARBA" id="ARBA00022692"/>
    </source>
</evidence>
<keyword evidence="5" id="KW-0653">Protein transport</keyword>
<dbReference type="InterPro" id="IPR048631">
    <property type="entry name" value="SecD_1st"/>
</dbReference>
<dbReference type="NCBIfam" id="TIGR00916">
    <property type="entry name" value="2A0604s01"/>
    <property type="match status" value="1"/>
</dbReference>
<keyword evidence="4 9" id="KW-0812">Transmembrane</keyword>
<evidence type="ECO:0000259" key="11">
    <source>
        <dbReference type="Pfam" id="PF21760"/>
    </source>
</evidence>
<keyword evidence="7" id="KW-0811">Translocation</keyword>
<name>A0A1F5G2D8_9BACT</name>